<evidence type="ECO:0000313" key="1">
    <source>
        <dbReference type="EMBL" id="MEA5446786.1"/>
    </source>
</evidence>
<comment type="caution">
    <text evidence="1">The sequence shown here is derived from an EMBL/GenBank/DDBJ whole genome shotgun (WGS) entry which is preliminary data.</text>
</comment>
<reference evidence="1 2" key="1">
    <citation type="submission" date="2023-12" db="EMBL/GenBank/DDBJ databases">
        <title>Whole-genome sequencing of halo(alkali)philic microorganisms from hypersaline lakes.</title>
        <authorList>
            <person name="Sorokin D.Y."/>
            <person name="Merkel A.Y."/>
            <person name="Messina E."/>
            <person name="Yakimov M."/>
        </authorList>
    </citation>
    <scope>NUCLEOTIDE SEQUENCE [LARGE SCALE GENOMIC DNA]</scope>
    <source>
        <strain evidence="1 2">AB-CW1</strain>
    </source>
</reference>
<proteinExistence type="predicted"/>
<organism evidence="1 2">
    <name type="scientific">Natronospira elongata</name>
    <dbReference type="NCBI Taxonomy" id="3110268"/>
    <lineage>
        <taxon>Bacteria</taxon>
        <taxon>Pseudomonadati</taxon>
        <taxon>Pseudomonadota</taxon>
        <taxon>Gammaproteobacteria</taxon>
        <taxon>Natronospirales</taxon>
        <taxon>Natronospiraceae</taxon>
        <taxon>Natronospira</taxon>
    </lineage>
</organism>
<dbReference type="InterPro" id="IPR019657">
    <property type="entry name" value="ComFB"/>
</dbReference>
<evidence type="ECO:0000313" key="2">
    <source>
        <dbReference type="Proteomes" id="UP001302316"/>
    </source>
</evidence>
<dbReference type="RefSeq" id="WP_346053319.1">
    <property type="nucleotide sequence ID" value="NZ_JAYGII010000057.1"/>
</dbReference>
<keyword evidence="2" id="KW-1185">Reference proteome</keyword>
<dbReference type="Pfam" id="PF10719">
    <property type="entry name" value="ComFB"/>
    <property type="match status" value="1"/>
</dbReference>
<dbReference type="Proteomes" id="UP001302316">
    <property type="component" value="Unassembled WGS sequence"/>
</dbReference>
<dbReference type="EMBL" id="JAYGII010000057">
    <property type="protein sequence ID" value="MEA5446786.1"/>
    <property type="molecule type" value="Genomic_DNA"/>
</dbReference>
<sequence>MFEIGNYYEQLVKDYLWKQMERRSDRPAQGYLEDVVCLALNRLPPRYVRHTVDLGSHLSDEEYAQMEQQVATAVDQAIAQVQARPRHRQ</sequence>
<gene>
    <name evidence="1" type="ORF">VCB98_13245</name>
</gene>
<dbReference type="AlphaFoldDB" id="A0AAP6MNI8"/>
<protein>
    <submittedName>
        <fullName evidence="1">Late competence development ComFB family protein</fullName>
    </submittedName>
</protein>
<accession>A0AAP6MNI8</accession>
<name>A0AAP6MNI8_9GAMM</name>